<geneLocation type="mitochondrion" evidence="17"/>
<sequence length="152" mass="18016">MSLMLIMNSMLFMLLKHPMSMGLMLLIQTINISLMIGMMMNNFWFSYILFLIMIGGLMILFMYMTSVAANEKFKFNPMLIMPMVITMIMFMFQVKNFNSLKLNMHKMDLIINKFLNFPMNLLMIMLIIYLLITMIVIVKITFINYGPLRQKF</sequence>
<organism evidence="17">
    <name type="scientific">Scirtidae sp. BMNH 1274304</name>
    <dbReference type="NCBI Taxonomy" id="1796542"/>
    <lineage>
        <taxon>Eukaryota</taxon>
        <taxon>Metazoa</taxon>
        <taxon>Ecdysozoa</taxon>
        <taxon>Arthropoda</taxon>
        <taxon>Hexapoda</taxon>
        <taxon>Insecta</taxon>
        <taxon>Pterygota</taxon>
        <taxon>Neoptera</taxon>
        <taxon>Endopterygota</taxon>
        <taxon>Coleoptera</taxon>
        <taxon>Polyphaga</taxon>
        <taxon>Elateriformia</taxon>
        <taxon>Scirtoidea</taxon>
        <taxon>Scirtidae</taxon>
    </lineage>
</organism>
<evidence type="ECO:0000256" key="7">
    <source>
        <dbReference type="ARBA" id="ARBA00022692"/>
    </source>
</evidence>
<evidence type="ECO:0000256" key="8">
    <source>
        <dbReference type="ARBA" id="ARBA00022967"/>
    </source>
</evidence>
<feature type="transmembrane region" description="Helical" evidence="16">
    <location>
        <begin position="21"/>
        <end position="38"/>
    </location>
</feature>
<evidence type="ECO:0000256" key="1">
    <source>
        <dbReference type="ARBA" id="ARBA00004225"/>
    </source>
</evidence>
<evidence type="ECO:0000256" key="5">
    <source>
        <dbReference type="ARBA" id="ARBA00022448"/>
    </source>
</evidence>
<feature type="transmembrane region" description="Helical" evidence="16">
    <location>
        <begin position="44"/>
        <end position="63"/>
    </location>
</feature>
<keyword evidence="13 16" id="KW-0472">Membrane</keyword>
<dbReference type="GO" id="GO:0008137">
    <property type="term" value="F:NADH dehydrogenase (ubiquinone) activity"/>
    <property type="evidence" value="ECO:0007669"/>
    <property type="project" value="UniProtKB-EC"/>
</dbReference>
<evidence type="ECO:0000256" key="13">
    <source>
        <dbReference type="ARBA" id="ARBA00023136"/>
    </source>
</evidence>
<protein>
    <recommendedName>
        <fullName evidence="4">NADH-ubiquinone oxidoreductase chain 6</fullName>
        <ecNumber evidence="3">7.1.1.2</ecNumber>
    </recommendedName>
    <alternativeName>
        <fullName evidence="14">NADH dehydrogenase subunit 6</fullName>
    </alternativeName>
</protein>
<evidence type="ECO:0000256" key="6">
    <source>
        <dbReference type="ARBA" id="ARBA00022660"/>
    </source>
</evidence>
<reference evidence="17" key="1">
    <citation type="submission" date="2015-09" db="EMBL/GenBank/DDBJ databases">
        <title>Capturing the unknown biodiversity of arthropods in tropical forests using metagenomics.</title>
        <authorList>
            <person name="Andujar C."/>
            <person name="Creedy T.J."/>
            <person name="Garner B."/>
            <person name="Canty R."/>
            <person name="Warner H.B."/>
            <person name="Lipecki J."/>
            <person name="Crampton-Platt A."/>
            <person name="Gabrielli M."/>
            <person name="Croydon-Veleslavov I.A."/>
            <person name="Lim J.L."/>
            <person name="Linard B."/>
            <person name="Vogler A."/>
        </authorList>
    </citation>
    <scope>NUCLEOTIDE SEQUENCE</scope>
</reference>
<evidence type="ECO:0000313" key="17">
    <source>
        <dbReference type="EMBL" id="AML26225.1"/>
    </source>
</evidence>
<keyword evidence="6" id="KW-0679">Respiratory chain</keyword>
<gene>
    <name evidence="17" type="primary">ND6</name>
</gene>
<dbReference type="EMBL" id="KT696212">
    <property type="protein sequence ID" value="AML26225.1"/>
    <property type="molecule type" value="Genomic_DNA"/>
</dbReference>
<dbReference type="EC" id="7.1.1.2" evidence="3"/>
<proteinExistence type="inferred from homology"/>
<evidence type="ECO:0000256" key="16">
    <source>
        <dbReference type="SAM" id="Phobius"/>
    </source>
</evidence>
<dbReference type="PANTHER" id="PTHR11435">
    <property type="entry name" value="NADH UBIQUINONE OXIDOREDUCTASE SUBUNIT ND6"/>
    <property type="match status" value="1"/>
</dbReference>
<comment type="similarity">
    <text evidence="2">Belongs to the complex I subunit 6 family.</text>
</comment>
<name>A0A126TE09_9COLE</name>
<keyword evidence="11" id="KW-0520">NAD</keyword>
<evidence type="ECO:0000256" key="14">
    <source>
        <dbReference type="ARBA" id="ARBA00031019"/>
    </source>
</evidence>
<comment type="subcellular location">
    <subcellularLocation>
        <location evidence="1">Mitochondrion membrane</location>
        <topology evidence="1">Multi-pass membrane protein</topology>
    </subcellularLocation>
</comment>
<keyword evidence="5" id="KW-0813">Transport</keyword>
<evidence type="ECO:0000256" key="15">
    <source>
        <dbReference type="ARBA" id="ARBA00049551"/>
    </source>
</evidence>
<comment type="catalytic activity">
    <reaction evidence="15">
        <text>a ubiquinone + NADH + 5 H(+)(in) = a ubiquinol + NAD(+) + 4 H(+)(out)</text>
        <dbReference type="Rhea" id="RHEA:29091"/>
        <dbReference type="Rhea" id="RHEA-COMP:9565"/>
        <dbReference type="Rhea" id="RHEA-COMP:9566"/>
        <dbReference type="ChEBI" id="CHEBI:15378"/>
        <dbReference type="ChEBI" id="CHEBI:16389"/>
        <dbReference type="ChEBI" id="CHEBI:17976"/>
        <dbReference type="ChEBI" id="CHEBI:57540"/>
        <dbReference type="ChEBI" id="CHEBI:57945"/>
        <dbReference type="EC" id="7.1.1.2"/>
    </reaction>
</comment>
<keyword evidence="9" id="KW-0249">Electron transport</keyword>
<evidence type="ECO:0000256" key="3">
    <source>
        <dbReference type="ARBA" id="ARBA00012944"/>
    </source>
</evidence>
<feature type="transmembrane region" description="Helical" evidence="16">
    <location>
        <begin position="114"/>
        <end position="142"/>
    </location>
</feature>
<keyword evidence="7 16" id="KW-0812">Transmembrane</keyword>
<evidence type="ECO:0000256" key="10">
    <source>
        <dbReference type="ARBA" id="ARBA00022989"/>
    </source>
</evidence>
<evidence type="ECO:0000256" key="11">
    <source>
        <dbReference type="ARBA" id="ARBA00023027"/>
    </source>
</evidence>
<keyword evidence="8" id="KW-1278">Translocase</keyword>
<dbReference type="PANTHER" id="PTHR11435:SF1">
    <property type="entry name" value="NADH-UBIQUINONE OXIDOREDUCTASE CHAIN 6"/>
    <property type="match status" value="1"/>
</dbReference>
<dbReference type="AlphaFoldDB" id="A0A126TE09"/>
<evidence type="ECO:0000256" key="4">
    <source>
        <dbReference type="ARBA" id="ARBA00021095"/>
    </source>
</evidence>
<evidence type="ECO:0000256" key="12">
    <source>
        <dbReference type="ARBA" id="ARBA00023128"/>
    </source>
</evidence>
<keyword evidence="10 16" id="KW-1133">Transmembrane helix</keyword>
<dbReference type="GO" id="GO:0031966">
    <property type="term" value="C:mitochondrial membrane"/>
    <property type="evidence" value="ECO:0007669"/>
    <property type="project" value="UniProtKB-SubCell"/>
</dbReference>
<keyword evidence="12 17" id="KW-0496">Mitochondrion</keyword>
<accession>A0A126TE09</accession>
<dbReference type="InterPro" id="IPR050269">
    <property type="entry name" value="ComplexI_Subunit6"/>
</dbReference>
<evidence type="ECO:0000256" key="2">
    <source>
        <dbReference type="ARBA" id="ARBA00005698"/>
    </source>
</evidence>
<feature type="transmembrane region" description="Helical" evidence="16">
    <location>
        <begin position="75"/>
        <end position="94"/>
    </location>
</feature>
<evidence type="ECO:0000256" key="9">
    <source>
        <dbReference type="ARBA" id="ARBA00022982"/>
    </source>
</evidence>